<dbReference type="Gramene" id="AET2Gv20163800.12">
    <property type="protein sequence ID" value="AET2Gv20163800.12"/>
    <property type="gene ID" value="AET2Gv20163800"/>
</dbReference>
<reference evidence="7" key="1">
    <citation type="journal article" date="2014" name="Science">
        <title>Ancient hybridizations among the ancestral genomes of bread wheat.</title>
        <authorList>
            <consortium name="International Wheat Genome Sequencing Consortium,"/>
            <person name="Marcussen T."/>
            <person name="Sandve S.R."/>
            <person name="Heier L."/>
            <person name="Spannagl M."/>
            <person name="Pfeifer M."/>
            <person name="Jakobsen K.S."/>
            <person name="Wulff B.B."/>
            <person name="Steuernagel B."/>
            <person name="Mayer K.F."/>
            <person name="Olsen O.A."/>
        </authorList>
    </citation>
    <scope>NUCLEOTIDE SEQUENCE [LARGE SCALE GENOMIC DNA]</scope>
    <source>
        <strain evidence="7">cv. AL8/78</strain>
    </source>
</reference>
<dbReference type="Gramene" id="AET2Gv20163800.2">
    <property type="protein sequence ID" value="AET2Gv20163800.2"/>
    <property type="gene ID" value="AET2Gv20163800"/>
</dbReference>
<keyword evidence="2" id="KW-0805">Transcription regulation</keyword>
<reference evidence="6" key="5">
    <citation type="journal article" date="2021" name="G3 (Bethesda)">
        <title>Aegilops tauschii genome assembly Aet v5.0 features greater sequence contiguity and improved annotation.</title>
        <authorList>
            <person name="Wang L."/>
            <person name="Zhu T."/>
            <person name="Rodriguez J.C."/>
            <person name="Deal K.R."/>
            <person name="Dubcovsky J."/>
            <person name="McGuire P.E."/>
            <person name="Lux T."/>
            <person name="Spannagl M."/>
            <person name="Mayer K.F.X."/>
            <person name="Baldrich P."/>
            <person name="Meyers B.C."/>
            <person name="Huo N."/>
            <person name="Gu Y.Q."/>
            <person name="Zhou H."/>
            <person name="Devos K.M."/>
            <person name="Bennetzen J.L."/>
            <person name="Unver T."/>
            <person name="Budak H."/>
            <person name="Gulick P.J."/>
            <person name="Galiba G."/>
            <person name="Kalapos B."/>
            <person name="Nelson D.R."/>
            <person name="Li P."/>
            <person name="You F.M."/>
            <person name="Luo M.C."/>
            <person name="Dvorak J."/>
        </authorList>
    </citation>
    <scope>NUCLEOTIDE SEQUENCE [LARGE SCALE GENOMIC DNA]</scope>
    <source>
        <strain evidence="6">cv. AL8/78</strain>
    </source>
</reference>
<dbReference type="InterPro" id="IPR015300">
    <property type="entry name" value="DNA-bd_pseudobarrel_sf"/>
</dbReference>
<sequence length="88" mass="10332">MVTSKTHSYLPYHTTICIHPHNDTLMVRLANGRLRVEYHIMLGADKRAIITTNWSKFRRRANIREGDICAFRFEVTSNRRLVLTVHPL</sequence>
<evidence type="ECO:0000313" key="6">
    <source>
        <dbReference type="EnsemblPlants" id="AET2Gv20163800.12"/>
    </source>
</evidence>
<dbReference type="EnsemblPlants" id="AET2Gv20163800.3">
    <property type="protein sequence ID" value="AET2Gv20163800.3"/>
    <property type="gene ID" value="AET2Gv20163800"/>
</dbReference>
<dbReference type="SUPFAM" id="SSF101936">
    <property type="entry name" value="DNA-binding pseudobarrel domain"/>
    <property type="match status" value="1"/>
</dbReference>
<dbReference type="EnsemblPlants" id="AET2Gv20163800.12">
    <property type="protein sequence ID" value="AET2Gv20163800.12"/>
    <property type="gene ID" value="AET2Gv20163800"/>
</dbReference>
<evidence type="ECO:0000256" key="2">
    <source>
        <dbReference type="ARBA" id="ARBA00023015"/>
    </source>
</evidence>
<evidence type="ECO:0000256" key="4">
    <source>
        <dbReference type="ARBA" id="ARBA00023163"/>
    </source>
</evidence>
<proteinExistence type="predicted"/>
<dbReference type="Gramene" id="AET2Gv20163800.3">
    <property type="protein sequence ID" value="AET2Gv20163800.3"/>
    <property type="gene ID" value="AET2Gv20163800"/>
</dbReference>
<dbReference type="EnsemblPlants" id="AET2Gv20163800.2">
    <property type="protein sequence ID" value="AET2Gv20163800.2"/>
    <property type="gene ID" value="AET2Gv20163800"/>
</dbReference>
<keyword evidence="4" id="KW-0804">Transcription</keyword>
<reference evidence="6" key="4">
    <citation type="submission" date="2019-03" db="UniProtKB">
        <authorList>
            <consortium name="EnsemblPlants"/>
        </authorList>
    </citation>
    <scope>IDENTIFICATION</scope>
</reference>
<dbReference type="Gramene" id="AET2Gv20163800.1">
    <property type="protein sequence ID" value="AET2Gv20163800.1"/>
    <property type="gene ID" value="AET2Gv20163800"/>
</dbReference>
<reference evidence="6" key="3">
    <citation type="journal article" date="2017" name="Nature">
        <title>Genome sequence of the progenitor of the wheat D genome Aegilops tauschii.</title>
        <authorList>
            <person name="Luo M.C."/>
            <person name="Gu Y.Q."/>
            <person name="Puiu D."/>
            <person name="Wang H."/>
            <person name="Twardziok S.O."/>
            <person name="Deal K.R."/>
            <person name="Huo N."/>
            <person name="Zhu T."/>
            <person name="Wang L."/>
            <person name="Wang Y."/>
            <person name="McGuire P.E."/>
            <person name="Liu S."/>
            <person name="Long H."/>
            <person name="Ramasamy R.K."/>
            <person name="Rodriguez J.C."/>
            <person name="Van S.L."/>
            <person name="Yuan L."/>
            <person name="Wang Z."/>
            <person name="Xia Z."/>
            <person name="Xiao L."/>
            <person name="Anderson O.D."/>
            <person name="Ouyang S."/>
            <person name="Liang Y."/>
            <person name="Zimin A.V."/>
            <person name="Pertea G."/>
            <person name="Qi P."/>
            <person name="Bennetzen J.L."/>
            <person name="Dai X."/>
            <person name="Dawson M.W."/>
            <person name="Muller H.G."/>
            <person name="Kugler K."/>
            <person name="Rivarola-Duarte L."/>
            <person name="Spannagl M."/>
            <person name="Mayer K.F.X."/>
            <person name="Lu F.H."/>
            <person name="Bevan M.W."/>
            <person name="Leroy P."/>
            <person name="Li P."/>
            <person name="You F.M."/>
            <person name="Sun Q."/>
            <person name="Liu Z."/>
            <person name="Lyons E."/>
            <person name="Wicker T."/>
            <person name="Salzberg S.L."/>
            <person name="Devos K.M."/>
            <person name="Dvorak J."/>
        </authorList>
    </citation>
    <scope>NUCLEOTIDE SEQUENCE [LARGE SCALE GENOMIC DNA]</scope>
    <source>
        <strain evidence="6">cv. AL8/78</strain>
    </source>
</reference>
<keyword evidence="5" id="KW-0539">Nucleus</keyword>
<evidence type="ECO:0000313" key="7">
    <source>
        <dbReference type="Proteomes" id="UP000015105"/>
    </source>
</evidence>
<dbReference type="EnsemblPlants" id="AET2Gv20163800.5">
    <property type="protein sequence ID" value="AET2Gv20163800.5"/>
    <property type="gene ID" value="AET2Gv20163800"/>
</dbReference>
<dbReference type="EnsemblPlants" id="AET2Gv20163800.1">
    <property type="protein sequence ID" value="AET2Gv20163800.1"/>
    <property type="gene ID" value="AET2Gv20163800"/>
</dbReference>
<evidence type="ECO:0008006" key="8">
    <source>
        <dbReference type="Google" id="ProtNLM"/>
    </source>
</evidence>
<dbReference type="EnsemblPlants" id="AET2Gv20163800.4">
    <property type="protein sequence ID" value="AET2Gv20163800.4"/>
    <property type="gene ID" value="AET2Gv20163800"/>
</dbReference>
<keyword evidence="7" id="KW-1185">Reference proteome</keyword>
<dbReference type="Gene3D" id="2.40.330.10">
    <property type="entry name" value="DNA-binding pseudobarrel domain"/>
    <property type="match status" value="1"/>
</dbReference>
<dbReference type="GO" id="GO:0003677">
    <property type="term" value="F:DNA binding"/>
    <property type="evidence" value="ECO:0007669"/>
    <property type="project" value="UniProtKB-KW"/>
</dbReference>
<dbReference type="AlphaFoldDB" id="A0A453AJZ0"/>
<protein>
    <recommendedName>
        <fullName evidence="8">TF-B3 domain-containing protein</fullName>
    </recommendedName>
</protein>
<dbReference type="Gramene" id="AET2Gv20163800.4">
    <property type="protein sequence ID" value="AET2Gv20163800.4"/>
    <property type="gene ID" value="AET2Gv20163800"/>
</dbReference>
<evidence type="ECO:0000256" key="5">
    <source>
        <dbReference type="ARBA" id="ARBA00023242"/>
    </source>
</evidence>
<comment type="subcellular location">
    <subcellularLocation>
        <location evidence="1">Nucleus</location>
    </subcellularLocation>
</comment>
<dbReference type="GO" id="GO:0005634">
    <property type="term" value="C:nucleus"/>
    <property type="evidence" value="ECO:0007669"/>
    <property type="project" value="UniProtKB-SubCell"/>
</dbReference>
<dbReference type="Proteomes" id="UP000015105">
    <property type="component" value="Chromosome 2D"/>
</dbReference>
<keyword evidence="3" id="KW-0238">DNA-binding</keyword>
<accession>A0A453AJZ0</accession>
<name>A0A453AJZ0_AEGTS</name>
<evidence type="ECO:0000256" key="3">
    <source>
        <dbReference type="ARBA" id="ARBA00023125"/>
    </source>
</evidence>
<organism evidence="6 7">
    <name type="scientific">Aegilops tauschii subsp. strangulata</name>
    <name type="common">Goatgrass</name>
    <dbReference type="NCBI Taxonomy" id="200361"/>
    <lineage>
        <taxon>Eukaryota</taxon>
        <taxon>Viridiplantae</taxon>
        <taxon>Streptophyta</taxon>
        <taxon>Embryophyta</taxon>
        <taxon>Tracheophyta</taxon>
        <taxon>Spermatophyta</taxon>
        <taxon>Magnoliopsida</taxon>
        <taxon>Liliopsida</taxon>
        <taxon>Poales</taxon>
        <taxon>Poaceae</taxon>
        <taxon>BOP clade</taxon>
        <taxon>Pooideae</taxon>
        <taxon>Triticodae</taxon>
        <taxon>Triticeae</taxon>
        <taxon>Triticinae</taxon>
        <taxon>Aegilops</taxon>
    </lineage>
</organism>
<evidence type="ECO:0000256" key="1">
    <source>
        <dbReference type="ARBA" id="ARBA00004123"/>
    </source>
</evidence>
<reference evidence="7" key="2">
    <citation type="journal article" date="2017" name="Nat. Plants">
        <title>The Aegilops tauschii genome reveals multiple impacts of transposons.</title>
        <authorList>
            <person name="Zhao G."/>
            <person name="Zou C."/>
            <person name="Li K."/>
            <person name="Wang K."/>
            <person name="Li T."/>
            <person name="Gao L."/>
            <person name="Zhang X."/>
            <person name="Wang H."/>
            <person name="Yang Z."/>
            <person name="Liu X."/>
            <person name="Jiang W."/>
            <person name="Mao L."/>
            <person name="Kong X."/>
            <person name="Jiao Y."/>
            <person name="Jia J."/>
        </authorList>
    </citation>
    <scope>NUCLEOTIDE SEQUENCE [LARGE SCALE GENOMIC DNA]</scope>
    <source>
        <strain evidence="7">cv. AL8/78</strain>
    </source>
</reference>
<dbReference type="Gramene" id="AET2Gv20163800.5">
    <property type="protein sequence ID" value="AET2Gv20163800.5"/>
    <property type="gene ID" value="AET2Gv20163800"/>
</dbReference>